<evidence type="ECO:0000256" key="1">
    <source>
        <dbReference type="SAM" id="MobiDB-lite"/>
    </source>
</evidence>
<keyword evidence="2" id="KW-0732">Signal</keyword>
<comment type="caution">
    <text evidence="3">The sequence shown here is derived from an EMBL/GenBank/DDBJ whole genome shotgun (WGS) entry which is preliminary data.</text>
</comment>
<sequence length="164" mass="18085">MKFLILCLFFAVLLKYSISPKPQKGKKAESDDDTAGEVPSQTKDNGTGLISNILKKTTIALALQSPFITGSAIRLSSSSTSESTDVQNVYQYQKFMPNVPENAVKELHANPLGNSIELAKHGQMENEMAHFHDQRKLSIKSSVAQGKRHEAMSRTHTKVKVAKK</sequence>
<feature type="chain" id="PRO_5044764172" description="Secreted protein" evidence="2">
    <location>
        <begin position="20"/>
        <end position="164"/>
    </location>
</feature>
<dbReference type="EMBL" id="JBICCN010000095">
    <property type="protein sequence ID" value="KAL3094340.1"/>
    <property type="molecule type" value="Genomic_DNA"/>
</dbReference>
<feature type="region of interest" description="Disordered" evidence="1">
    <location>
        <begin position="21"/>
        <end position="47"/>
    </location>
</feature>
<gene>
    <name evidence="3" type="ORF">niasHS_004096</name>
</gene>
<protein>
    <recommendedName>
        <fullName evidence="5">Secreted protein</fullName>
    </recommendedName>
</protein>
<evidence type="ECO:0000313" key="4">
    <source>
        <dbReference type="Proteomes" id="UP001620645"/>
    </source>
</evidence>
<feature type="compositionally biased region" description="Basic residues" evidence="1">
    <location>
        <begin position="155"/>
        <end position="164"/>
    </location>
</feature>
<keyword evidence="4" id="KW-1185">Reference proteome</keyword>
<reference evidence="3 4" key="1">
    <citation type="submission" date="2024-10" db="EMBL/GenBank/DDBJ databases">
        <authorList>
            <person name="Kim D."/>
        </authorList>
    </citation>
    <scope>NUCLEOTIDE SEQUENCE [LARGE SCALE GENOMIC DNA]</scope>
    <source>
        <strain evidence="3">Taebaek</strain>
    </source>
</reference>
<feature type="signal peptide" evidence="2">
    <location>
        <begin position="1"/>
        <end position="19"/>
    </location>
</feature>
<name>A0ABD2JUL1_HETSC</name>
<proteinExistence type="predicted"/>
<dbReference type="Proteomes" id="UP001620645">
    <property type="component" value="Unassembled WGS sequence"/>
</dbReference>
<accession>A0ABD2JUL1</accession>
<evidence type="ECO:0008006" key="5">
    <source>
        <dbReference type="Google" id="ProtNLM"/>
    </source>
</evidence>
<evidence type="ECO:0000256" key="2">
    <source>
        <dbReference type="SAM" id="SignalP"/>
    </source>
</evidence>
<evidence type="ECO:0000313" key="3">
    <source>
        <dbReference type="EMBL" id="KAL3094340.1"/>
    </source>
</evidence>
<feature type="region of interest" description="Disordered" evidence="1">
    <location>
        <begin position="143"/>
        <end position="164"/>
    </location>
</feature>
<organism evidence="3 4">
    <name type="scientific">Heterodera schachtii</name>
    <name type="common">Sugarbeet cyst nematode worm</name>
    <name type="synonym">Tylenchus schachtii</name>
    <dbReference type="NCBI Taxonomy" id="97005"/>
    <lineage>
        <taxon>Eukaryota</taxon>
        <taxon>Metazoa</taxon>
        <taxon>Ecdysozoa</taxon>
        <taxon>Nematoda</taxon>
        <taxon>Chromadorea</taxon>
        <taxon>Rhabditida</taxon>
        <taxon>Tylenchina</taxon>
        <taxon>Tylenchomorpha</taxon>
        <taxon>Tylenchoidea</taxon>
        <taxon>Heteroderidae</taxon>
        <taxon>Heteroderinae</taxon>
        <taxon>Heterodera</taxon>
    </lineage>
</organism>
<dbReference type="AlphaFoldDB" id="A0ABD2JUL1"/>